<dbReference type="AlphaFoldDB" id="A0A2I0VXJ1"/>
<evidence type="ECO:0000313" key="1">
    <source>
        <dbReference type="EMBL" id="PKU68124.1"/>
    </source>
</evidence>
<protein>
    <submittedName>
        <fullName evidence="1">Uncharacterized protein</fullName>
    </submittedName>
</protein>
<name>A0A2I0VXJ1_9ASPA</name>
<sequence>MAVMISNHGRALPSRLKELEVKSPATDPSLQLLWYAANRGKGIDLTDSASPFVSAF</sequence>
<organism evidence="1 2">
    <name type="scientific">Dendrobium catenatum</name>
    <dbReference type="NCBI Taxonomy" id="906689"/>
    <lineage>
        <taxon>Eukaryota</taxon>
        <taxon>Viridiplantae</taxon>
        <taxon>Streptophyta</taxon>
        <taxon>Embryophyta</taxon>
        <taxon>Tracheophyta</taxon>
        <taxon>Spermatophyta</taxon>
        <taxon>Magnoliopsida</taxon>
        <taxon>Liliopsida</taxon>
        <taxon>Asparagales</taxon>
        <taxon>Orchidaceae</taxon>
        <taxon>Epidendroideae</taxon>
        <taxon>Malaxideae</taxon>
        <taxon>Dendrobiinae</taxon>
        <taxon>Dendrobium</taxon>
    </lineage>
</organism>
<dbReference type="Proteomes" id="UP000233837">
    <property type="component" value="Unassembled WGS sequence"/>
</dbReference>
<accession>A0A2I0VXJ1</accession>
<keyword evidence="2" id="KW-1185">Reference proteome</keyword>
<proteinExistence type="predicted"/>
<dbReference type="EMBL" id="KZ503126">
    <property type="protein sequence ID" value="PKU68124.1"/>
    <property type="molecule type" value="Genomic_DNA"/>
</dbReference>
<evidence type="ECO:0000313" key="2">
    <source>
        <dbReference type="Proteomes" id="UP000233837"/>
    </source>
</evidence>
<reference evidence="1 2" key="1">
    <citation type="journal article" date="2016" name="Sci. Rep.">
        <title>The Dendrobium catenatum Lindl. genome sequence provides insights into polysaccharide synthase, floral development and adaptive evolution.</title>
        <authorList>
            <person name="Zhang G.Q."/>
            <person name="Xu Q."/>
            <person name="Bian C."/>
            <person name="Tsai W.C."/>
            <person name="Yeh C.M."/>
            <person name="Liu K.W."/>
            <person name="Yoshida K."/>
            <person name="Zhang L.S."/>
            <person name="Chang S.B."/>
            <person name="Chen F."/>
            <person name="Shi Y."/>
            <person name="Su Y.Y."/>
            <person name="Zhang Y.Q."/>
            <person name="Chen L.J."/>
            <person name="Yin Y."/>
            <person name="Lin M."/>
            <person name="Huang H."/>
            <person name="Deng H."/>
            <person name="Wang Z.W."/>
            <person name="Zhu S.L."/>
            <person name="Zhao X."/>
            <person name="Deng C."/>
            <person name="Niu S.C."/>
            <person name="Huang J."/>
            <person name="Wang M."/>
            <person name="Liu G.H."/>
            <person name="Yang H.J."/>
            <person name="Xiao X.J."/>
            <person name="Hsiao Y.Y."/>
            <person name="Wu W.L."/>
            <person name="Chen Y.Y."/>
            <person name="Mitsuda N."/>
            <person name="Ohme-Takagi M."/>
            <person name="Luo Y.B."/>
            <person name="Van de Peer Y."/>
            <person name="Liu Z.J."/>
        </authorList>
    </citation>
    <scope>NUCLEOTIDE SEQUENCE [LARGE SCALE GENOMIC DNA]</scope>
    <source>
        <tissue evidence="1">The whole plant</tissue>
    </source>
</reference>
<reference evidence="1 2" key="2">
    <citation type="journal article" date="2017" name="Nature">
        <title>The Apostasia genome and the evolution of orchids.</title>
        <authorList>
            <person name="Zhang G.Q."/>
            <person name="Liu K.W."/>
            <person name="Li Z."/>
            <person name="Lohaus R."/>
            <person name="Hsiao Y.Y."/>
            <person name="Niu S.C."/>
            <person name="Wang J.Y."/>
            <person name="Lin Y.C."/>
            <person name="Xu Q."/>
            <person name="Chen L.J."/>
            <person name="Yoshida K."/>
            <person name="Fujiwara S."/>
            <person name="Wang Z.W."/>
            <person name="Zhang Y.Q."/>
            <person name="Mitsuda N."/>
            <person name="Wang M."/>
            <person name="Liu G.H."/>
            <person name="Pecoraro L."/>
            <person name="Huang H.X."/>
            <person name="Xiao X.J."/>
            <person name="Lin M."/>
            <person name="Wu X.Y."/>
            <person name="Wu W.L."/>
            <person name="Chen Y.Y."/>
            <person name="Chang S.B."/>
            <person name="Sakamoto S."/>
            <person name="Ohme-Takagi M."/>
            <person name="Yagi M."/>
            <person name="Zeng S.J."/>
            <person name="Shen C.Y."/>
            <person name="Yeh C.M."/>
            <person name="Luo Y.B."/>
            <person name="Tsai W.C."/>
            <person name="Van de Peer Y."/>
            <person name="Liu Z.J."/>
        </authorList>
    </citation>
    <scope>NUCLEOTIDE SEQUENCE [LARGE SCALE GENOMIC DNA]</scope>
    <source>
        <tissue evidence="1">The whole plant</tissue>
    </source>
</reference>
<gene>
    <name evidence="1" type="ORF">MA16_Dca022180</name>
</gene>